<reference evidence="1 2" key="1">
    <citation type="submission" date="2019-01" db="EMBL/GenBank/DDBJ databases">
        <authorList>
            <consortium name="Pathogen Informatics"/>
        </authorList>
    </citation>
    <scope>NUCLEOTIDE SEQUENCE [LARGE SCALE GENOMIC DNA]</scope>
    <source>
        <strain evidence="1 2">NCTC10138</strain>
    </source>
</reference>
<keyword evidence="2" id="KW-1185">Reference proteome</keyword>
<evidence type="ECO:0000313" key="2">
    <source>
        <dbReference type="Proteomes" id="UP000289841"/>
    </source>
</evidence>
<organism evidence="1 2">
    <name type="scientific">Haploplasma axanthum</name>
    <name type="common">Acholeplasma axanthum</name>
    <dbReference type="NCBI Taxonomy" id="29552"/>
    <lineage>
        <taxon>Bacteria</taxon>
        <taxon>Bacillati</taxon>
        <taxon>Mycoplasmatota</taxon>
        <taxon>Mollicutes</taxon>
        <taxon>Acholeplasmatales</taxon>
        <taxon>Acholeplasmataceae</taxon>
        <taxon>Haploplasma</taxon>
    </lineage>
</organism>
<dbReference type="RefSeq" id="WP_026390765.1">
    <property type="nucleotide sequence ID" value="NZ_LR215048.1"/>
</dbReference>
<dbReference type="AlphaFoldDB" id="A0A449BCU0"/>
<dbReference type="STRING" id="1278311.GCA_000428705_01310"/>
<protein>
    <submittedName>
        <fullName evidence="1">Uncharacterized protein</fullName>
    </submittedName>
</protein>
<dbReference type="Proteomes" id="UP000289841">
    <property type="component" value="Chromosome"/>
</dbReference>
<sequence length="67" mass="8081">MKFITYKSFGIEYSINVDSIERIEYDTRGNEYKIKLKNDDTPFVVNRFDADDFEDFSIRMRQIIKSN</sequence>
<gene>
    <name evidence="1" type="ORF">NCTC10138_00632</name>
</gene>
<evidence type="ECO:0000313" key="1">
    <source>
        <dbReference type="EMBL" id="VEU80264.1"/>
    </source>
</evidence>
<name>A0A449BCU0_HAPAX</name>
<proteinExistence type="predicted"/>
<dbReference type="EMBL" id="LR215048">
    <property type="protein sequence ID" value="VEU80264.1"/>
    <property type="molecule type" value="Genomic_DNA"/>
</dbReference>
<accession>A0A449BCU0</accession>
<dbReference type="KEGG" id="aaxa:NCTC10138_00632"/>